<comment type="caution">
    <text evidence="4">Lacks conserved residue(s) required for the propagation of feature annotation.</text>
</comment>
<dbReference type="PANTHER" id="PTHR14949">
    <property type="entry name" value="EGF-LIKE-DOMAIN, MULTIPLE 7, 8"/>
    <property type="match status" value="1"/>
</dbReference>
<dbReference type="Gene3D" id="2.60.120.260">
    <property type="entry name" value="Galactose-binding domain-like"/>
    <property type="match status" value="1"/>
</dbReference>
<evidence type="ECO:0000256" key="4">
    <source>
        <dbReference type="PROSITE-ProRule" id="PRU00076"/>
    </source>
</evidence>
<protein>
    <recommendedName>
        <fullName evidence="10">von Willebrand factor D and EGF domains</fullName>
    </recommendedName>
</protein>
<feature type="domain" description="EGF-like" evidence="6">
    <location>
        <begin position="800"/>
        <end position="832"/>
    </location>
</feature>
<dbReference type="Pfam" id="PF07974">
    <property type="entry name" value="EGF_2"/>
    <property type="match status" value="2"/>
</dbReference>
<dbReference type="InterPro" id="IPR000742">
    <property type="entry name" value="EGF"/>
</dbReference>
<keyword evidence="9" id="KW-1185">Reference proteome</keyword>
<dbReference type="PROSITE" id="PS51233">
    <property type="entry name" value="VWFD"/>
    <property type="match status" value="1"/>
</dbReference>
<feature type="disulfide bond" evidence="4">
    <location>
        <begin position="822"/>
        <end position="831"/>
    </location>
</feature>
<dbReference type="InterPro" id="IPR001846">
    <property type="entry name" value="VWF_type-D"/>
</dbReference>
<dbReference type="Gene3D" id="2.10.25.10">
    <property type="entry name" value="Laminin"/>
    <property type="match status" value="4"/>
</dbReference>
<dbReference type="SMART" id="SM00181">
    <property type="entry name" value="EGF"/>
    <property type="match status" value="7"/>
</dbReference>
<dbReference type="FunFam" id="2.10.25.10:FF:000595">
    <property type="entry name" value="von Willebrand factor D and EGF domain-containing protein"/>
    <property type="match status" value="1"/>
</dbReference>
<dbReference type="InterPro" id="IPR013111">
    <property type="entry name" value="EGF_extracell"/>
</dbReference>
<reference evidence="8" key="3">
    <citation type="submission" date="2025-09" db="UniProtKB">
        <authorList>
            <consortium name="Ensembl"/>
        </authorList>
    </citation>
    <scope>IDENTIFICATION</scope>
</reference>
<dbReference type="FunFam" id="2.10.25.10:FF:000490">
    <property type="entry name" value="von Willebrand factor D and EGF domain-containing protein"/>
    <property type="match status" value="1"/>
</dbReference>
<reference evidence="8" key="2">
    <citation type="submission" date="2025-08" db="UniProtKB">
        <authorList>
            <consortium name="Ensembl"/>
        </authorList>
    </citation>
    <scope>IDENTIFICATION</scope>
</reference>
<feature type="disulfide bond" evidence="4">
    <location>
        <begin position="750"/>
        <end position="759"/>
    </location>
</feature>
<dbReference type="GO" id="GO:0009986">
    <property type="term" value="C:cell surface"/>
    <property type="evidence" value="ECO:0007669"/>
    <property type="project" value="TreeGrafter"/>
</dbReference>
<organism evidence="8 9">
    <name type="scientific">Cynoglossus semilaevis</name>
    <name type="common">Tongue sole</name>
    <dbReference type="NCBI Taxonomy" id="244447"/>
    <lineage>
        <taxon>Eukaryota</taxon>
        <taxon>Metazoa</taxon>
        <taxon>Chordata</taxon>
        <taxon>Craniata</taxon>
        <taxon>Vertebrata</taxon>
        <taxon>Euteleostomi</taxon>
        <taxon>Actinopterygii</taxon>
        <taxon>Neopterygii</taxon>
        <taxon>Teleostei</taxon>
        <taxon>Neoteleostei</taxon>
        <taxon>Acanthomorphata</taxon>
        <taxon>Carangaria</taxon>
        <taxon>Pleuronectiformes</taxon>
        <taxon>Pleuronectoidei</taxon>
        <taxon>Cynoglossidae</taxon>
        <taxon>Cynoglossinae</taxon>
        <taxon>Cynoglossus</taxon>
    </lineage>
</organism>
<name>A0A3P8WFN3_CYNSE</name>
<keyword evidence="1 4" id="KW-0245">EGF-like domain</keyword>
<dbReference type="GeneTree" id="ENSGT00940000160835"/>
<keyword evidence="3 4" id="KW-1015">Disulfide bond</keyword>
<evidence type="ECO:0000259" key="7">
    <source>
        <dbReference type="PROSITE" id="PS51233"/>
    </source>
</evidence>
<dbReference type="Pfam" id="PF26129">
    <property type="entry name" value="Vwde"/>
    <property type="match status" value="1"/>
</dbReference>
<evidence type="ECO:0000256" key="1">
    <source>
        <dbReference type="ARBA" id="ARBA00022536"/>
    </source>
</evidence>
<dbReference type="PROSITE" id="PS00022">
    <property type="entry name" value="EGF_1"/>
    <property type="match status" value="3"/>
</dbReference>
<proteinExistence type="predicted"/>
<sequence>MSLTLRASSSDWGHTKGLCGTYDGQLDNEFHTAGGAKLEHLNSFISEWRLAPGTSLFDTVPFHLSEPSPPKYCTCQTEFRFAGSRAQTPWTPSPDSSCFRQPIVHHLTIIPALDVTAEYIRSVELHRGDEVQFFPPGRSNPKPQVGDTNEDRFQLSRAGDPLSGSVVSTQPQQHRSRRQGHQYIPNSQHQSLSQSDLEGFSYFFPEDHEPAAQPDTPPTWPTPSGFTEHQVRSQCLKAVAESNIAVSCRRLLDKSIMGKVVMMCVSDLQLKDDESWLNATLPLLENECERRLVEDKTREVEHHDILAALKCPGLCNGNGQCSEWGCVCFPGFGSYDCSVMSDQIPEIMELEKQGLCDVRQGDCSTVQVYGQGFKDSYELKCEFVKEKVLLFSYGEWVLDEPIFVPATFLDVTAMECQLPVVDNWLSTDLETETTTNRPLARWQIKVSNDGYSYSNGKILSLYDGACQICSLNTEVLCTLREKTCYISAVCYSEGESNPSNPCLTCRPESSKHTWSTAERNFPPVLQPLPLPLRSFQGENLMYQLQAQDPEGSVLSFTLISGPEGSSLSPSGLLVWKVTAKTTDVHTFYFTVRDECNAETRASLQLTPDLTTGVRTGTLSVPMTCADSPCFPGVPCEPTVTGSFRCGRCPYGYVGDGKICVCVCVSAVCRYQCGRNMECSLPNTCTCKEGYTGYNCHIAVCRPDCKNQGKCVRPDVCECPSGYSGPTCETASCEPQCQHGGTCLSRNLCTCPYGYVGPRCEIMVCNRHCENGGECISPDVCRCKPGWNGPTCNSVSFLVYSPALCNPVCLNGGTCIKPNICACPSGFYGSQCQIGK</sequence>
<dbReference type="InterPro" id="IPR058727">
    <property type="entry name" value="Helical_Vwde"/>
</dbReference>
<feature type="domain" description="VWFD" evidence="7">
    <location>
        <begin position="1"/>
        <end position="56"/>
    </location>
</feature>
<dbReference type="GO" id="GO:0005576">
    <property type="term" value="C:extracellular region"/>
    <property type="evidence" value="ECO:0007669"/>
    <property type="project" value="TreeGrafter"/>
</dbReference>
<reference evidence="8 9" key="1">
    <citation type="journal article" date="2014" name="Nat. Genet.">
        <title>Whole-genome sequence of a flatfish provides insights into ZW sex chromosome evolution and adaptation to a benthic lifestyle.</title>
        <authorList>
            <person name="Chen S."/>
            <person name="Zhang G."/>
            <person name="Shao C."/>
            <person name="Huang Q."/>
            <person name="Liu G."/>
            <person name="Zhang P."/>
            <person name="Song W."/>
            <person name="An N."/>
            <person name="Chalopin D."/>
            <person name="Volff J.N."/>
            <person name="Hong Y."/>
            <person name="Li Q."/>
            <person name="Sha Z."/>
            <person name="Zhou H."/>
            <person name="Xie M."/>
            <person name="Yu Q."/>
            <person name="Liu Y."/>
            <person name="Xiang H."/>
            <person name="Wang N."/>
            <person name="Wu K."/>
            <person name="Yang C."/>
            <person name="Zhou Q."/>
            <person name="Liao X."/>
            <person name="Yang L."/>
            <person name="Hu Q."/>
            <person name="Zhang J."/>
            <person name="Meng L."/>
            <person name="Jin L."/>
            <person name="Tian Y."/>
            <person name="Lian J."/>
            <person name="Yang J."/>
            <person name="Miao G."/>
            <person name="Liu S."/>
            <person name="Liang Z."/>
            <person name="Yan F."/>
            <person name="Li Y."/>
            <person name="Sun B."/>
            <person name="Zhang H."/>
            <person name="Zhang J."/>
            <person name="Zhu Y."/>
            <person name="Du M."/>
            <person name="Zhao Y."/>
            <person name="Schartl M."/>
            <person name="Tang Q."/>
            <person name="Wang J."/>
        </authorList>
    </citation>
    <scope>NUCLEOTIDE SEQUENCE</scope>
</reference>
<dbReference type="Ensembl" id="ENSCSET00000023713.1">
    <property type="protein sequence ID" value="ENSCSEP00000023405.1"/>
    <property type="gene ID" value="ENSCSEG00000014921.1"/>
</dbReference>
<accession>A0A3P8WFN3</accession>
<dbReference type="PROSITE" id="PS01186">
    <property type="entry name" value="EGF_2"/>
    <property type="match status" value="3"/>
</dbReference>
<dbReference type="AlphaFoldDB" id="A0A3P8WFN3"/>
<feature type="region of interest" description="Disordered" evidence="5">
    <location>
        <begin position="206"/>
        <end position="227"/>
    </location>
</feature>
<dbReference type="InterPro" id="IPR050969">
    <property type="entry name" value="Dev_Signal_Modulators"/>
</dbReference>
<feature type="domain" description="EGF-like" evidence="6">
    <location>
        <begin position="761"/>
        <end position="792"/>
    </location>
</feature>
<dbReference type="STRING" id="244447.ENSCSEP00000023405"/>
<dbReference type="SUPFAM" id="SSF57196">
    <property type="entry name" value="EGF/Laminin"/>
    <property type="match status" value="1"/>
</dbReference>
<evidence type="ECO:0000256" key="2">
    <source>
        <dbReference type="ARBA" id="ARBA00022729"/>
    </source>
</evidence>
<keyword evidence="2" id="KW-0732">Signal</keyword>
<evidence type="ECO:0000313" key="9">
    <source>
        <dbReference type="Proteomes" id="UP000265120"/>
    </source>
</evidence>
<dbReference type="PANTHER" id="PTHR14949:SF53">
    <property type="entry name" value="VON WILLEBRAND FACTOR D AND EGF DOMAIN-CONTAINING PROTEIN"/>
    <property type="match status" value="1"/>
</dbReference>
<feature type="disulfide bond" evidence="4">
    <location>
        <begin position="764"/>
        <end position="774"/>
    </location>
</feature>
<evidence type="ECO:0000313" key="8">
    <source>
        <dbReference type="Ensembl" id="ENSCSEP00000023405.1"/>
    </source>
</evidence>
<evidence type="ECO:0000256" key="5">
    <source>
        <dbReference type="SAM" id="MobiDB-lite"/>
    </source>
</evidence>
<evidence type="ECO:0008006" key="10">
    <source>
        <dbReference type="Google" id="ProtNLM"/>
    </source>
</evidence>
<dbReference type="GO" id="GO:0005102">
    <property type="term" value="F:signaling receptor binding"/>
    <property type="evidence" value="ECO:0007669"/>
    <property type="project" value="TreeGrafter"/>
</dbReference>
<dbReference type="Proteomes" id="UP000265120">
    <property type="component" value="Chromosome 13"/>
</dbReference>
<dbReference type="PROSITE" id="PS50026">
    <property type="entry name" value="EGF_3"/>
    <property type="match status" value="3"/>
</dbReference>
<feature type="domain" description="EGF-like" evidence="6">
    <location>
        <begin position="728"/>
        <end position="760"/>
    </location>
</feature>
<evidence type="ECO:0000256" key="3">
    <source>
        <dbReference type="ARBA" id="ARBA00023157"/>
    </source>
</evidence>
<feature type="disulfide bond" evidence="4">
    <location>
        <begin position="732"/>
        <end position="742"/>
    </location>
</feature>
<feature type="disulfide bond" evidence="4">
    <location>
        <begin position="804"/>
        <end position="814"/>
    </location>
</feature>
<feature type="disulfide bond" evidence="4">
    <location>
        <begin position="782"/>
        <end position="791"/>
    </location>
</feature>
<evidence type="ECO:0000259" key="6">
    <source>
        <dbReference type="PROSITE" id="PS50026"/>
    </source>
</evidence>
<dbReference type="InParanoid" id="A0A3P8WFN3"/>
<feature type="region of interest" description="Disordered" evidence="5">
    <location>
        <begin position="131"/>
        <end position="190"/>
    </location>
</feature>